<evidence type="ECO:0000313" key="1">
    <source>
        <dbReference type="EMBL" id="CDQ83465.1"/>
    </source>
</evidence>
<dbReference type="Proteomes" id="UP000193380">
    <property type="component" value="Unassembled WGS sequence"/>
</dbReference>
<sequence>MTKWLKNNIWPAIHVAEYMKDTAIQRAQWTRQNGDKTVEIVREYPHLLDTPGMIAQDFSNLNLDCLGKLTENWIAVSKDKKK</sequence>
<organism evidence="1 2">
    <name type="scientific">Oncorhynchus mykiss</name>
    <name type="common">Rainbow trout</name>
    <name type="synonym">Salmo gairdneri</name>
    <dbReference type="NCBI Taxonomy" id="8022"/>
    <lineage>
        <taxon>Eukaryota</taxon>
        <taxon>Metazoa</taxon>
        <taxon>Chordata</taxon>
        <taxon>Craniata</taxon>
        <taxon>Vertebrata</taxon>
        <taxon>Euteleostomi</taxon>
        <taxon>Actinopterygii</taxon>
        <taxon>Neopterygii</taxon>
        <taxon>Teleostei</taxon>
        <taxon>Protacanthopterygii</taxon>
        <taxon>Salmoniformes</taxon>
        <taxon>Salmonidae</taxon>
        <taxon>Salmoninae</taxon>
        <taxon>Oncorhynchus</taxon>
    </lineage>
</organism>
<dbReference type="PaxDb" id="8022-A0A060Y2P0"/>
<accession>A0A060Y2P0</accession>
<proteinExistence type="predicted"/>
<reference evidence="1" key="2">
    <citation type="submission" date="2014-03" db="EMBL/GenBank/DDBJ databases">
        <authorList>
            <person name="Genoscope - CEA"/>
        </authorList>
    </citation>
    <scope>NUCLEOTIDE SEQUENCE</scope>
</reference>
<gene>
    <name evidence="1" type="ORF">GSONMT00018868001</name>
</gene>
<name>A0A060Y2P0_ONCMY</name>
<dbReference type="EMBL" id="FR906185">
    <property type="protein sequence ID" value="CDQ83465.1"/>
    <property type="molecule type" value="Genomic_DNA"/>
</dbReference>
<evidence type="ECO:0000313" key="2">
    <source>
        <dbReference type="Proteomes" id="UP000193380"/>
    </source>
</evidence>
<protein>
    <submittedName>
        <fullName evidence="1">Uncharacterized protein</fullName>
    </submittedName>
</protein>
<reference evidence="1" key="1">
    <citation type="journal article" date="2014" name="Nat. Commun.">
        <title>The rainbow trout genome provides novel insights into evolution after whole-genome duplication in vertebrates.</title>
        <authorList>
            <person name="Berthelot C."/>
            <person name="Brunet F."/>
            <person name="Chalopin D."/>
            <person name="Juanchich A."/>
            <person name="Bernard M."/>
            <person name="Noel B."/>
            <person name="Bento P."/>
            <person name="Da Silva C."/>
            <person name="Labadie K."/>
            <person name="Alberti A."/>
            <person name="Aury J.M."/>
            <person name="Louis A."/>
            <person name="Dehais P."/>
            <person name="Bardou P."/>
            <person name="Montfort J."/>
            <person name="Klopp C."/>
            <person name="Cabau C."/>
            <person name="Gaspin C."/>
            <person name="Thorgaard G.H."/>
            <person name="Boussaha M."/>
            <person name="Quillet E."/>
            <person name="Guyomard R."/>
            <person name="Galiana D."/>
            <person name="Bobe J."/>
            <person name="Volff J.N."/>
            <person name="Genet C."/>
            <person name="Wincker P."/>
            <person name="Jaillon O."/>
            <person name="Roest Crollius H."/>
            <person name="Guiguen Y."/>
        </authorList>
    </citation>
    <scope>NUCLEOTIDE SEQUENCE [LARGE SCALE GENOMIC DNA]</scope>
</reference>
<dbReference type="AlphaFoldDB" id="A0A060Y2P0"/>